<protein>
    <submittedName>
        <fullName evidence="2">Uncharacterized protein</fullName>
    </submittedName>
</protein>
<keyword evidence="1" id="KW-0472">Membrane</keyword>
<dbReference type="EMBL" id="BNGU01000024">
    <property type="protein sequence ID" value="GHM59653.1"/>
    <property type="molecule type" value="Genomic_DNA"/>
</dbReference>
<proteinExistence type="predicted"/>
<reference evidence="2 3" key="1">
    <citation type="journal article" date="2021" name="Microb. Ecol.">
        <title>Candidatus Mesenet longicola: Novel Endosymbionts of Brontispa longissima that Induce Cytoplasmic Incompatibility.</title>
        <authorList>
            <person name="Takano S."/>
            <person name="Gotoh Y."/>
            <person name="Hayashi T."/>
        </authorList>
    </citation>
    <scope>NUCLEOTIDE SEQUENCE [LARGE SCALE GENOMIC DNA]</scope>
    <source>
        <strain evidence="2">L5</strain>
    </source>
</reference>
<evidence type="ECO:0000313" key="2">
    <source>
        <dbReference type="EMBL" id="GHM59653.1"/>
    </source>
</evidence>
<gene>
    <name evidence="2" type="ORF">sL5_06460</name>
</gene>
<feature type="transmembrane region" description="Helical" evidence="1">
    <location>
        <begin position="118"/>
        <end position="139"/>
    </location>
</feature>
<evidence type="ECO:0000313" key="3">
    <source>
        <dbReference type="Proteomes" id="UP000637906"/>
    </source>
</evidence>
<organism evidence="2 3">
    <name type="scientific">Candidatus Mesenet longicola</name>
    <dbReference type="NCBI Taxonomy" id="1892558"/>
    <lineage>
        <taxon>Bacteria</taxon>
        <taxon>Pseudomonadati</taxon>
        <taxon>Pseudomonadota</taxon>
        <taxon>Alphaproteobacteria</taxon>
        <taxon>Rickettsiales</taxon>
        <taxon>Anaplasmataceae</taxon>
        <taxon>Candidatus Mesenet</taxon>
    </lineage>
</organism>
<dbReference type="AlphaFoldDB" id="A0A8J3HQB3"/>
<evidence type="ECO:0000256" key="1">
    <source>
        <dbReference type="SAM" id="Phobius"/>
    </source>
</evidence>
<comment type="caution">
    <text evidence="2">The sequence shown here is derived from an EMBL/GenBank/DDBJ whole genome shotgun (WGS) entry which is preliminary data.</text>
</comment>
<dbReference type="Proteomes" id="UP000637906">
    <property type="component" value="Unassembled WGS sequence"/>
</dbReference>
<keyword evidence="1" id="KW-0812">Transmembrane</keyword>
<keyword evidence="3" id="KW-1185">Reference proteome</keyword>
<accession>A0A8J3HQB3</accession>
<name>A0A8J3HQB3_9RICK</name>
<keyword evidence="1" id="KW-1133">Transmembrane helix</keyword>
<sequence>MPGEDIELQIEQIEKYIKDNEGLLQKEEASVHASYRKHYNQSRIEEKNENYFRILGKLECAIRDKHHSKGINELRQNFKKIKKELKECSNGINEIKMENINNHREMKKLSNDYKERQWTNIVFAISAVVLVALVCYAIFFHLACPSCILDNAVVKQNVAALVNSAI</sequence>